<organism evidence="1 2">
    <name type="scientific">Thermus arciformis</name>
    <dbReference type="NCBI Taxonomy" id="482827"/>
    <lineage>
        <taxon>Bacteria</taxon>
        <taxon>Thermotogati</taxon>
        <taxon>Deinococcota</taxon>
        <taxon>Deinococci</taxon>
        <taxon>Thermales</taxon>
        <taxon>Thermaceae</taxon>
        <taxon>Thermus</taxon>
    </lineage>
</organism>
<evidence type="ECO:0000313" key="1">
    <source>
        <dbReference type="EMBL" id="SDE40313.1"/>
    </source>
</evidence>
<accession>A0A1G7CM41</accession>
<sequence length="91" mass="10719">MWSPWWDPEAGKGRHEALLREAEWERLLNPGGEQGKVHPPIVSLLREAEWERLLNSLRVPWRLRLARALLRWALRLAPEAKRELKEVFHGG</sequence>
<dbReference type="STRING" id="482827.SAMN04488243_10181"/>
<dbReference type="Proteomes" id="UP000199446">
    <property type="component" value="Unassembled WGS sequence"/>
</dbReference>
<dbReference type="RefSeq" id="WP_093004765.1">
    <property type="nucleotide sequence ID" value="NZ_FNBC01000001.1"/>
</dbReference>
<protein>
    <submittedName>
        <fullName evidence="1">Uncharacterized protein</fullName>
    </submittedName>
</protein>
<gene>
    <name evidence="1" type="ORF">SAMN04488243_10181</name>
</gene>
<dbReference type="AlphaFoldDB" id="A0A1G7CM41"/>
<keyword evidence="2" id="KW-1185">Reference proteome</keyword>
<dbReference type="EMBL" id="FNBC01000001">
    <property type="protein sequence ID" value="SDE40313.1"/>
    <property type="molecule type" value="Genomic_DNA"/>
</dbReference>
<name>A0A1G7CM41_9DEIN</name>
<reference evidence="2" key="1">
    <citation type="submission" date="2016-10" db="EMBL/GenBank/DDBJ databases">
        <authorList>
            <person name="Varghese N."/>
            <person name="Submissions S."/>
        </authorList>
    </citation>
    <scope>NUCLEOTIDE SEQUENCE [LARGE SCALE GENOMIC DNA]</scope>
    <source>
        <strain evidence="2">CGMCC 1.6992</strain>
    </source>
</reference>
<proteinExistence type="predicted"/>
<evidence type="ECO:0000313" key="2">
    <source>
        <dbReference type="Proteomes" id="UP000199446"/>
    </source>
</evidence>